<dbReference type="Gene3D" id="3.40.50.410">
    <property type="entry name" value="von Willebrand factor, type A domain"/>
    <property type="match status" value="1"/>
</dbReference>
<proteinExistence type="predicted"/>
<sequence length="470" mass="53149">MALPNGNMEIVFSFDTTGSMSSYLAEVRGRVSDMVQRLQADIPGIKVSLFAHGDYCDAHTSYVTKFVDLTNDLPKLVDFAQTVGSTGGGDSDECYELVLHEVRTKLSWTPGTQRALVMIGDCNPHEPSYKQNTLKLDWRKEADALGKMGVRIYAVQCGSYSTSDKFYSDIARRTDGQHLKLSDFTNVFDMLMTVCYREKGDDLFHAYEKEVRGRGAIHKDMDDMFDNLRDKTPVASTALSVAAAPKLTKISSKPKAVKLTKTVKAKKSFSKVRSAKVAKGEKALTKQPLSVALRKYFVANMPRLRRENVPECNFMLKNLRWSSWQHVISPVNKDTISRTRRGLGCGYRVPRIFGGTTKVPALYEVAVQIKQRSRKYVVFSKFSGRGFSGKVSWEKQLFGKKDLKAQLDNVVQKNCNIFVRRAVVKTTKSLDEIEHARKRYDYAWQKICNTRNGHRHVIKTNIDISESMES</sequence>
<dbReference type="Pfam" id="PF00092">
    <property type="entry name" value="VWA"/>
    <property type="match status" value="1"/>
</dbReference>
<dbReference type="PANTHER" id="PTHR47824">
    <property type="entry name" value="UBIQUITIN-LIKE DOMAIN-CONTAINING PROTEIN"/>
    <property type="match status" value="1"/>
</dbReference>
<dbReference type="PANTHER" id="PTHR47824:SF3">
    <property type="entry name" value="UBIQUITIN-LIKE DOMAIN-CONTAINING PROTEIN"/>
    <property type="match status" value="1"/>
</dbReference>
<dbReference type="OrthoDB" id="20889at2759"/>
<organism evidence="2 3">
    <name type="scientific">Dreissena polymorpha</name>
    <name type="common">Zebra mussel</name>
    <name type="synonym">Mytilus polymorpha</name>
    <dbReference type="NCBI Taxonomy" id="45954"/>
    <lineage>
        <taxon>Eukaryota</taxon>
        <taxon>Metazoa</taxon>
        <taxon>Spiralia</taxon>
        <taxon>Lophotrochozoa</taxon>
        <taxon>Mollusca</taxon>
        <taxon>Bivalvia</taxon>
        <taxon>Autobranchia</taxon>
        <taxon>Heteroconchia</taxon>
        <taxon>Euheterodonta</taxon>
        <taxon>Imparidentia</taxon>
        <taxon>Neoheterodontei</taxon>
        <taxon>Myida</taxon>
        <taxon>Dreissenoidea</taxon>
        <taxon>Dreissenidae</taxon>
        <taxon>Dreissena</taxon>
    </lineage>
</organism>
<reference evidence="2" key="2">
    <citation type="submission" date="2020-11" db="EMBL/GenBank/DDBJ databases">
        <authorList>
            <person name="McCartney M.A."/>
            <person name="Auch B."/>
            <person name="Kono T."/>
            <person name="Mallez S."/>
            <person name="Becker A."/>
            <person name="Gohl D.M."/>
            <person name="Silverstein K.A.T."/>
            <person name="Koren S."/>
            <person name="Bechman K.B."/>
            <person name="Herman A."/>
            <person name="Abrahante J.E."/>
            <person name="Garbe J."/>
        </authorList>
    </citation>
    <scope>NUCLEOTIDE SEQUENCE</scope>
    <source>
        <strain evidence="2">Duluth1</strain>
        <tissue evidence="2">Whole animal</tissue>
    </source>
</reference>
<evidence type="ECO:0000259" key="1">
    <source>
        <dbReference type="PROSITE" id="PS50234"/>
    </source>
</evidence>
<feature type="domain" description="VWFA" evidence="1">
    <location>
        <begin position="9"/>
        <end position="194"/>
    </location>
</feature>
<keyword evidence="3" id="KW-1185">Reference proteome</keyword>
<dbReference type="SUPFAM" id="SSF53300">
    <property type="entry name" value="vWA-like"/>
    <property type="match status" value="1"/>
</dbReference>
<comment type="caution">
    <text evidence="2">The sequence shown here is derived from an EMBL/GenBank/DDBJ whole genome shotgun (WGS) entry which is preliminary data.</text>
</comment>
<dbReference type="EMBL" id="JAIWYP010000002">
    <property type="protein sequence ID" value="KAH3864180.1"/>
    <property type="molecule type" value="Genomic_DNA"/>
</dbReference>
<dbReference type="AlphaFoldDB" id="A0A9D4RF99"/>
<protein>
    <recommendedName>
        <fullName evidence="1">VWFA domain-containing protein</fullName>
    </recommendedName>
</protein>
<evidence type="ECO:0000313" key="3">
    <source>
        <dbReference type="Proteomes" id="UP000828390"/>
    </source>
</evidence>
<evidence type="ECO:0000313" key="2">
    <source>
        <dbReference type="EMBL" id="KAH3864180.1"/>
    </source>
</evidence>
<name>A0A9D4RF99_DREPO</name>
<gene>
    <name evidence="2" type="ORF">DPMN_027196</name>
</gene>
<dbReference type="CDD" id="cd00198">
    <property type="entry name" value="vWFA"/>
    <property type="match status" value="1"/>
</dbReference>
<dbReference type="Proteomes" id="UP000828390">
    <property type="component" value="Unassembled WGS sequence"/>
</dbReference>
<reference evidence="2" key="1">
    <citation type="journal article" date="2019" name="bioRxiv">
        <title>The Genome of the Zebra Mussel, Dreissena polymorpha: A Resource for Invasive Species Research.</title>
        <authorList>
            <person name="McCartney M.A."/>
            <person name="Auch B."/>
            <person name="Kono T."/>
            <person name="Mallez S."/>
            <person name="Zhang Y."/>
            <person name="Obille A."/>
            <person name="Becker A."/>
            <person name="Abrahante J.E."/>
            <person name="Garbe J."/>
            <person name="Badalamenti J.P."/>
            <person name="Herman A."/>
            <person name="Mangelson H."/>
            <person name="Liachko I."/>
            <person name="Sullivan S."/>
            <person name="Sone E.D."/>
            <person name="Koren S."/>
            <person name="Silverstein K.A.T."/>
            <person name="Beckman K.B."/>
            <person name="Gohl D.M."/>
        </authorList>
    </citation>
    <scope>NUCLEOTIDE SEQUENCE</scope>
    <source>
        <strain evidence="2">Duluth1</strain>
        <tissue evidence="2">Whole animal</tissue>
    </source>
</reference>
<accession>A0A9D4RF99</accession>
<dbReference type="InterPro" id="IPR002035">
    <property type="entry name" value="VWF_A"/>
</dbReference>
<dbReference type="InterPro" id="IPR036465">
    <property type="entry name" value="vWFA_dom_sf"/>
</dbReference>
<dbReference type="PROSITE" id="PS50234">
    <property type="entry name" value="VWFA"/>
    <property type="match status" value="1"/>
</dbReference>